<keyword evidence="2" id="KW-1185">Reference proteome</keyword>
<accession>A0AAN9MKC4</accession>
<evidence type="ECO:0000313" key="1">
    <source>
        <dbReference type="EMBL" id="KAK7352958.1"/>
    </source>
</evidence>
<evidence type="ECO:0000313" key="2">
    <source>
        <dbReference type="Proteomes" id="UP001374584"/>
    </source>
</evidence>
<name>A0AAN9MKC4_PHACN</name>
<sequence length="73" mass="7977">MTHNKDESNEWNPYSGHACGFLLYAQWRVLSSLSLLSSSQSFNHSCCCSSSSSSSSFLIFCFFSGHTKLGALG</sequence>
<proteinExistence type="predicted"/>
<protein>
    <submittedName>
        <fullName evidence="1">Uncharacterized protein</fullName>
    </submittedName>
</protein>
<organism evidence="1 2">
    <name type="scientific">Phaseolus coccineus</name>
    <name type="common">Scarlet runner bean</name>
    <name type="synonym">Phaseolus multiflorus</name>
    <dbReference type="NCBI Taxonomy" id="3886"/>
    <lineage>
        <taxon>Eukaryota</taxon>
        <taxon>Viridiplantae</taxon>
        <taxon>Streptophyta</taxon>
        <taxon>Embryophyta</taxon>
        <taxon>Tracheophyta</taxon>
        <taxon>Spermatophyta</taxon>
        <taxon>Magnoliopsida</taxon>
        <taxon>eudicotyledons</taxon>
        <taxon>Gunneridae</taxon>
        <taxon>Pentapetalae</taxon>
        <taxon>rosids</taxon>
        <taxon>fabids</taxon>
        <taxon>Fabales</taxon>
        <taxon>Fabaceae</taxon>
        <taxon>Papilionoideae</taxon>
        <taxon>50 kb inversion clade</taxon>
        <taxon>NPAAA clade</taxon>
        <taxon>indigoferoid/millettioid clade</taxon>
        <taxon>Phaseoleae</taxon>
        <taxon>Phaseolus</taxon>
    </lineage>
</organism>
<gene>
    <name evidence="1" type="ORF">VNO80_18390</name>
</gene>
<dbReference type="EMBL" id="JAYMYR010000007">
    <property type="protein sequence ID" value="KAK7352958.1"/>
    <property type="molecule type" value="Genomic_DNA"/>
</dbReference>
<dbReference type="AlphaFoldDB" id="A0AAN9MKC4"/>
<comment type="caution">
    <text evidence="1">The sequence shown here is derived from an EMBL/GenBank/DDBJ whole genome shotgun (WGS) entry which is preliminary data.</text>
</comment>
<reference evidence="1 2" key="1">
    <citation type="submission" date="2024-01" db="EMBL/GenBank/DDBJ databases">
        <title>The genomes of 5 underutilized Papilionoideae crops provide insights into root nodulation and disease resistanc.</title>
        <authorList>
            <person name="Jiang F."/>
        </authorList>
    </citation>
    <scope>NUCLEOTIDE SEQUENCE [LARGE SCALE GENOMIC DNA]</scope>
    <source>
        <strain evidence="1">JINMINGXINNONG_FW02</strain>
        <tissue evidence="1">Leaves</tissue>
    </source>
</reference>
<dbReference type="Proteomes" id="UP001374584">
    <property type="component" value="Unassembled WGS sequence"/>
</dbReference>